<dbReference type="GO" id="GO:0009244">
    <property type="term" value="P:lipopolysaccharide core region biosynthetic process"/>
    <property type="evidence" value="ECO:0007669"/>
    <property type="project" value="TreeGrafter"/>
</dbReference>
<dbReference type="InterPro" id="IPR017850">
    <property type="entry name" value="Alkaline_phosphatase_core_sf"/>
</dbReference>
<evidence type="ECO:0000313" key="11">
    <source>
        <dbReference type="EMBL" id="AXX93700.1"/>
    </source>
</evidence>
<gene>
    <name evidence="11" type="ORF">AMOL_2767</name>
    <name evidence="12" type="ORF">CPU12_08115</name>
</gene>
<evidence type="ECO:0000256" key="4">
    <source>
        <dbReference type="ARBA" id="ARBA00022679"/>
    </source>
</evidence>
<dbReference type="AlphaFoldDB" id="A0A2G1DHI4"/>
<dbReference type="InterPro" id="IPR058130">
    <property type="entry name" value="PEA_transf_C"/>
</dbReference>
<keyword evidence="7 8" id="KW-0472">Membrane</keyword>
<feature type="transmembrane region" description="Helical" evidence="8">
    <location>
        <begin position="111"/>
        <end position="132"/>
    </location>
</feature>
<feature type="transmembrane region" description="Helical" evidence="8">
    <location>
        <begin position="70"/>
        <end position="91"/>
    </location>
</feature>
<sequence>MKKISQYKLIFYVSLLFTAFYNFSFFKNFFLSYSFHGINILYFISVFFTLFLFINFVLSLLSSRYYIKPFLIILLIVSSFTAYFMDTYNVVIDKEMIRNTLETNLNESLDLFSFQLVLYVIFLGIIPSFLVYKTNINYGSFKKESFKKIKTLLLILLLIVITLFSTSKFYTSFFREHKTLKYYANPTYWMFSIVNYTKKTYFTGKIIVKKTGDDALIDETPEHKKELIVMVVGEATRADRFSLNGYKRDTNPLLEKQEVYNFSNMSSCGTSTAYSVPCMFSKFTRDNYSHSKAVSNENLLDVLKHTKDVNILWRDNNSDSKGVAVRVKYEDYKSKDLNTICENGECRDEGMLIGLDKFIKDSKNKDIFIILHQMGNHGPAYYKRYPKRFEKFKPVCKTNQLEKCTKEEITNAYDNAILHTDYFLSKVIDFLKPYSNKYDTAMFYMSDHGESLGENGIYLHGMPYFMAPTEQTHVASLMWFGNSMKKQLDLNKLNKIKNNSFSQDNLFHTILGLFEVQTDVYNKNLDILSTIRKEQK</sequence>
<keyword evidence="3" id="KW-0997">Cell inner membrane</keyword>
<feature type="transmembrane region" description="Helical" evidence="8">
    <location>
        <begin position="9"/>
        <end position="26"/>
    </location>
</feature>
<dbReference type="EMBL" id="NXFY01000011">
    <property type="protein sequence ID" value="PHO17890.1"/>
    <property type="molecule type" value="Genomic_DNA"/>
</dbReference>
<keyword evidence="13" id="KW-1185">Reference proteome</keyword>
<dbReference type="KEGG" id="amol:AMOL_2767"/>
<reference evidence="11 14" key="2">
    <citation type="submission" date="2018-08" db="EMBL/GenBank/DDBJ databases">
        <title>Complete genome of the Arcobacter molluscorum type strain LMG 25693.</title>
        <authorList>
            <person name="Miller W.G."/>
            <person name="Yee E."/>
            <person name="Bono J.L."/>
        </authorList>
    </citation>
    <scope>NUCLEOTIDE SEQUENCE [LARGE SCALE GENOMIC DNA]</scope>
    <source>
        <strain evidence="11 14">CECT 7696</strain>
    </source>
</reference>
<evidence type="ECO:0000256" key="6">
    <source>
        <dbReference type="ARBA" id="ARBA00022989"/>
    </source>
</evidence>
<dbReference type="SUPFAM" id="SSF53649">
    <property type="entry name" value="Alkaline phosphatase-like"/>
    <property type="match status" value="1"/>
</dbReference>
<dbReference type="NCBIfam" id="NF028537">
    <property type="entry name" value="P_eth_NH2_trans"/>
    <property type="match status" value="1"/>
</dbReference>
<evidence type="ECO:0000313" key="13">
    <source>
        <dbReference type="Proteomes" id="UP000221222"/>
    </source>
</evidence>
<dbReference type="PANTHER" id="PTHR30443:SF0">
    <property type="entry name" value="PHOSPHOETHANOLAMINE TRANSFERASE EPTA"/>
    <property type="match status" value="1"/>
</dbReference>
<evidence type="ECO:0000256" key="3">
    <source>
        <dbReference type="ARBA" id="ARBA00022519"/>
    </source>
</evidence>
<dbReference type="Gene3D" id="3.40.720.10">
    <property type="entry name" value="Alkaline Phosphatase, subunit A"/>
    <property type="match status" value="1"/>
</dbReference>
<feature type="transmembrane region" description="Helical" evidence="8">
    <location>
        <begin position="152"/>
        <end position="170"/>
    </location>
</feature>
<dbReference type="CDD" id="cd16017">
    <property type="entry name" value="LptA"/>
    <property type="match status" value="1"/>
</dbReference>
<dbReference type="PANTHER" id="PTHR30443">
    <property type="entry name" value="INNER MEMBRANE PROTEIN"/>
    <property type="match status" value="1"/>
</dbReference>
<keyword evidence="2" id="KW-1003">Cell membrane</keyword>
<evidence type="ECO:0000256" key="2">
    <source>
        <dbReference type="ARBA" id="ARBA00022475"/>
    </source>
</evidence>
<dbReference type="Proteomes" id="UP000262712">
    <property type="component" value="Chromosome"/>
</dbReference>
<dbReference type="GO" id="GO:0016776">
    <property type="term" value="F:phosphotransferase activity, phosphate group as acceptor"/>
    <property type="evidence" value="ECO:0007669"/>
    <property type="project" value="TreeGrafter"/>
</dbReference>
<organism evidence="12 13">
    <name type="scientific">Malaciobacter molluscorum LMG 25693</name>
    <dbReference type="NCBI Taxonomy" id="870501"/>
    <lineage>
        <taxon>Bacteria</taxon>
        <taxon>Pseudomonadati</taxon>
        <taxon>Campylobacterota</taxon>
        <taxon>Epsilonproteobacteria</taxon>
        <taxon>Campylobacterales</taxon>
        <taxon>Arcobacteraceae</taxon>
        <taxon>Malaciobacter</taxon>
    </lineage>
</organism>
<keyword evidence="4 12" id="KW-0808">Transferase</keyword>
<evidence type="ECO:0000313" key="14">
    <source>
        <dbReference type="Proteomes" id="UP000262712"/>
    </source>
</evidence>
<dbReference type="InterPro" id="IPR012549">
    <property type="entry name" value="EptA-like_N"/>
</dbReference>
<name>A0A2G1DHI4_9BACT</name>
<dbReference type="InterPro" id="IPR000917">
    <property type="entry name" value="Sulfatase_N"/>
</dbReference>
<protein>
    <submittedName>
        <fullName evidence="12">Phosphoethanolamine transferase</fullName>
    </submittedName>
</protein>
<keyword evidence="6 8" id="KW-1133">Transmembrane helix</keyword>
<accession>A0A2G1DHI4</accession>
<feature type="domain" description="Sulfatase N-terminal" evidence="9">
    <location>
        <begin position="228"/>
        <end position="515"/>
    </location>
</feature>
<dbReference type="Pfam" id="PF08019">
    <property type="entry name" value="EptA_B_N"/>
    <property type="match status" value="1"/>
</dbReference>
<reference evidence="12 13" key="1">
    <citation type="submission" date="2017-09" db="EMBL/GenBank/DDBJ databases">
        <title>Arcobacter canalis sp. nov., a new species isolated from a water canal contaminated with urban sewage.</title>
        <authorList>
            <person name="Perez-Cataluna A."/>
            <person name="Salas-Masso N."/>
            <person name="Figueras M.J."/>
        </authorList>
    </citation>
    <scope>NUCLEOTIDE SEQUENCE [LARGE SCALE GENOMIC DNA]</scope>
    <source>
        <strain evidence="12 13">F98-3</strain>
    </source>
</reference>
<evidence type="ECO:0000256" key="7">
    <source>
        <dbReference type="ARBA" id="ARBA00023136"/>
    </source>
</evidence>
<feature type="domain" description="Phosphoethanolamine transferase N-terminal" evidence="10">
    <location>
        <begin position="50"/>
        <end position="200"/>
    </location>
</feature>
<keyword evidence="5 8" id="KW-0812">Transmembrane</keyword>
<evidence type="ECO:0000256" key="8">
    <source>
        <dbReference type="SAM" id="Phobius"/>
    </source>
</evidence>
<evidence type="ECO:0000256" key="5">
    <source>
        <dbReference type="ARBA" id="ARBA00022692"/>
    </source>
</evidence>
<evidence type="ECO:0000259" key="9">
    <source>
        <dbReference type="Pfam" id="PF00884"/>
    </source>
</evidence>
<proteinExistence type="predicted"/>
<dbReference type="EMBL" id="CP032098">
    <property type="protein sequence ID" value="AXX93700.1"/>
    <property type="molecule type" value="Genomic_DNA"/>
</dbReference>
<dbReference type="RefSeq" id="WP_099342603.1">
    <property type="nucleotide sequence ID" value="NZ_CP032098.1"/>
</dbReference>
<dbReference type="Pfam" id="PF00884">
    <property type="entry name" value="Sulfatase"/>
    <property type="match status" value="1"/>
</dbReference>
<dbReference type="InterPro" id="IPR040423">
    <property type="entry name" value="PEA_transferase"/>
</dbReference>
<comment type="subcellular location">
    <subcellularLocation>
        <location evidence="1">Cell inner membrane</location>
        <topology evidence="1">Multi-pass membrane protein</topology>
    </subcellularLocation>
</comment>
<evidence type="ECO:0000313" key="12">
    <source>
        <dbReference type="EMBL" id="PHO17890.1"/>
    </source>
</evidence>
<evidence type="ECO:0000256" key="1">
    <source>
        <dbReference type="ARBA" id="ARBA00004429"/>
    </source>
</evidence>
<evidence type="ECO:0000259" key="10">
    <source>
        <dbReference type="Pfam" id="PF08019"/>
    </source>
</evidence>
<feature type="transmembrane region" description="Helical" evidence="8">
    <location>
        <begin position="38"/>
        <end position="58"/>
    </location>
</feature>
<dbReference type="GO" id="GO:0005886">
    <property type="term" value="C:plasma membrane"/>
    <property type="evidence" value="ECO:0007669"/>
    <property type="project" value="UniProtKB-SubCell"/>
</dbReference>
<dbReference type="Proteomes" id="UP000221222">
    <property type="component" value="Unassembled WGS sequence"/>
</dbReference>